<comment type="caution">
    <text evidence="2">The sequence shown here is derived from an EMBL/GenBank/DDBJ whole genome shotgun (WGS) entry which is preliminary data.</text>
</comment>
<sequence length="309" mass="34336">MPEDEPRASLQVRSPLQEDRDIAATPSRITRYSKRKAKKTSPDAVTPSSEETVAVGGRVPRVVLRKIKDRSRKKKRIADSEKDPNTAPGDTSSVGMSTESDASEPKTGNRKRATIAITEEDSDVEYTGTEILDPEYTSKLRSSGSKPGSGLTGNPVDPPSHDRRVVNRRRKKDAFRVWTAEEAGEDDDTEFCPENLKIMGATAIGAIGIDCLKTTEYERKNSPNINGAISGVMKRKLRRAADVINTLVFKAESKSDPTFLRIRNRELEAEVEKLRLEEVLRKRETEEMRAIVADLKREALSSLPLNSTN</sequence>
<gene>
    <name evidence="2" type="ORF">RF55_5057</name>
</gene>
<name>A0A0J7NQN1_LASNI</name>
<evidence type="ECO:0000313" key="3">
    <source>
        <dbReference type="Proteomes" id="UP000036403"/>
    </source>
</evidence>
<dbReference type="EMBL" id="LBMM01002480">
    <property type="protein sequence ID" value="KMQ94770.1"/>
    <property type="molecule type" value="Genomic_DNA"/>
</dbReference>
<protein>
    <submittedName>
        <fullName evidence="2">Uncharacterized protein</fullName>
    </submittedName>
</protein>
<dbReference type="AlphaFoldDB" id="A0A0J7NQN1"/>
<feature type="region of interest" description="Disordered" evidence="1">
    <location>
        <begin position="1"/>
        <end position="168"/>
    </location>
</feature>
<evidence type="ECO:0000313" key="2">
    <source>
        <dbReference type="EMBL" id="KMQ94770.1"/>
    </source>
</evidence>
<feature type="compositionally biased region" description="Polar residues" evidence="1">
    <location>
        <begin position="88"/>
        <end position="100"/>
    </location>
</feature>
<accession>A0A0J7NQN1</accession>
<proteinExistence type="predicted"/>
<dbReference type="PaxDb" id="67767-A0A0J7NQN1"/>
<organism evidence="2 3">
    <name type="scientific">Lasius niger</name>
    <name type="common">Black garden ant</name>
    <dbReference type="NCBI Taxonomy" id="67767"/>
    <lineage>
        <taxon>Eukaryota</taxon>
        <taxon>Metazoa</taxon>
        <taxon>Ecdysozoa</taxon>
        <taxon>Arthropoda</taxon>
        <taxon>Hexapoda</taxon>
        <taxon>Insecta</taxon>
        <taxon>Pterygota</taxon>
        <taxon>Neoptera</taxon>
        <taxon>Endopterygota</taxon>
        <taxon>Hymenoptera</taxon>
        <taxon>Apocrita</taxon>
        <taxon>Aculeata</taxon>
        <taxon>Formicoidea</taxon>
        <taxon>Formicidae</taxon>
        <taxon>Formicinae</taxon>
        <taxon>Lasius</taxon>
        <taxon>Lasius</taxon>
    </lineage>
</organism>
<reference evidence="2 3" key="1">
    <citation type="submission" date="2015-04" db="EMBL/GenBank/DDBJ databases">
        <title>Lasius niger genome sequencing.</title>
        <authorList>
            <person name="Konorov E.A."/>
            <person name="Nikitin M.A."/>
            <person name="Kirill M.V."/>
            <person name="Chang P."/>
        </authorList>
    </citation>
    <scope>NUCLEOTIDE SEQUENCE [LARGE SCALE GENOMIC DNA]</scope>
    <source>
        <tissue evidence="2">Whole</tissue>
    </source>
</reference>
<feature type="compositionally biased region" description="Basic residues" evidence="1">
    <location>
        <begin position="63"/>
        <end position="76"/>
    </location>
</feature>
<evidence type="ECO:0000256" key="1">
    <source>
        <dbReference type="SAM" id="MobiDB-lite"/>
    </source>
</evidence>
<keyword evidence="3" id="KW-1185">Reference proteome</keyword>
<dbReference type="Proteomes" id="UP000036403">
    <property type="component" value="Unassembled WGS sequence"/>
</dbReference>